<evidence type="ECO:0000256" key="5">
    <source>
        <dbReference type="ARBA" id="ARBA00022679"/>
    </source>
</evidence>
<feature type="domain" description="SAM-dependent MTase RsmB/NOP-type" evidence="12">
    <location>
        <begin position="1"/>
        <end position="307"/>
    </location>
</feature>
<dbReference type="GO" id="GO:0030488">
    <property type="term" value="P:tRNA methylation"/>
    <property type="evidence" value="ECO:0000318"/>
    <property type="project" value="GO_Central"/>
</dbReference>
<keyword evidence="4 10" id="KW-0489">Methyltransferase</keyword>
<dbReference type="InterPro" id="IPR023270">
    <property type="entry name" value="RCMT_NCL1"/>
</dbReference>
<comment type="similarity">
    <text evidence="2 10">Belongs to the class I-like SAM-binding methyltransferase superfamily. RsmB/NOP family.</text>
</comment>
<dbReference type="FunCoup" id="A9UV72">
    <property type="interactions" value="1947"/>
</dbReference>
<keyword evidence="14" id="KW-1185">Reference proteome</keyword>
<evidence type="ECO:0000256" key="1">
    <source>
        <dbReference type="ARBA" id="ARBA00004123"/>
    </source>
</evidence>
<dbReference type="PROSITE" id="PS01153">
    <property type="entry name" value="NOL1_NOP2_SUN"/>
    <property type="match status" value="1"/>
</dbReference>
<evidence type="ECO:0000256" key="11">
    <source>
        <dbReference type="SAM" id="MobiDB-lite"/>
    </source>
</evidence>
<dbReference type="KEGG" id="mbr:MONBRDRAFT_36363"/>
<feature type="active site" description="Nucleophile" evidence="10">
    <location>
        <position position="199"/>
    </location>
</feature>
<dbReference type="PROSITE" id="PS51686">
    <property type="entry name" value="SAM_MT_RSMB_NOP"/>
    <property type="match status" value="1"/>
</dbReference>
<keyword evidence="5 10" id="KW-0808">Transferase</keyword>
<dbReference type="InParanoid" id="A9UV72"/>
<keyword evidence="3" id="KW-0820">tRNA-binding</keyword>
<dbReference type="PRINTS" id="PR02011">
    <property type="entry name" value="RCMTNCL1"/>
</dbReference>
<accession>A9UV72</accession>
<evidence type="ECO:0000256" key="6">
    <source>
        <dbReference type="ARBA" id="ARBA00022691"/>
    </source>
</evidence>
<dbReference type="InterPro" id="IPR018314">
    <property type="entry name" value="RsmB/NOL1/NOP2-like_CS"/>
</dbReference>
<keyword evidence="7" id="KW-0819">tRNA processing</keyword>
<dbReference type="GeneID" id="5889520"/>
<evidence type="ECO:0000256" key="8">
    <source>
        <dbReference type="ARBA" id="ARBA00022884"/>
    </source>
</evidence>
<feature type="binding site" evidence="10">
    <location>
        <position position="117"/>
    </location>
    <ligand>
        <name>S-adenosyl-L-methionine</name>
        <dbReference type="ChEBI" id="CHEBI:59789"/>
    </ligand>
</feature>
<dbReference type="GO" id="GO:0016428">
    <property type="term" value="F:tRNA (cytidine-5-)-methyltransferase activity"/>
    <property type="evidence" value="ECO:0000318"/>
    <property type="project" value="GO_Central"/>
</dbReference>
<feature type="binding site" evidence="10">
    <location>
        <position position="90"/>
    </location>
    <ligand>
        <name>S-adenosyl-L-methionine</name>
        <dbReference type="ChEBI" id="CHEBI:59789"/>
    </ligand>
</feature>
<dbReference type="SUPFAM" id="SSF53335">
    <property type="entry name" value="S-adenosyl-L-methionine-dependent methyltransferases"/>
    <property type="match status" value="1"/>
</dbReference>
<evidence type="ECO:0000313" key="13">
    <source>
        <dbReference type="EMBL" id="EDQ91030.1"/>
    </source>
</evidence>
<proteinExistence type="inferred from homology"/>
<evidence type="ECO:0000313" key="14">
    <source>
        <dbReference type="Proteomes" id="UP000001357"/>
    </source>
</evidence>
<sequence>MAYHLTTSRQFIRKHAGLSQLHDALVMQSEQGNISRQEAVSMIPPLLLDVKPNQRVLDMCAAPGSKTAQIIEGVSATDETVPRGLVVANDADSKRCYMLVHQSKRLQSPVFMVVNQDASIFPALFLDSKGGNSRRRKLKFDRVLADVPCSGDGTMRKNPGIWRKWNPFDATGLHPLQYRILRRGIQLLEDGGLIVYSTCSLNPIENEAVVAEALRQHEGLVELVDVSDQLPGLVRDPGMTSWKLMDRDCNWYSSTSEMRPDLRKRFPDSMNPPTAEEAAKFHLERCLRLLPHAQDTGGFFVAVLRKKGAASEEGSSTARGSPTPDAEENASSSEPAKGQRPYSEEPYCFLDQDAERESMMANIREFYGLADDFPWHLVMLRGQTSGKNRHLYVVSEVTRHLIEHNEDRGIRIVNTGVKVMTRTDSSSNTCPYRLCQSGLSTLLPFVTKRVFEATAEDLFAILRDDAPSIFKLSPKLMQNFGDCADGAVALVLRAGELNMRGQPSACDVVLAAW</sequence>
<dbReference type="EMBL" id="CH991546">
    <property type="protein sequence ID" value="EDQ91030.1"/>
    <property type="molecule type" value="Genomic_DNA"/>
</dbReference>
<keyword evidence="9" id="KW-0539">Nucleus</keyword>
<feature type="region of interest" description="Disordered" evidence="11">
    <location>
        <begin position="311"/>
        <end position="344"/>
    </location>
</feature>
<keyword evidence="8 10" id="KW-0694">RNA-binding</keyword>
<evidence type="ECO:0000256" key="4">
    <source>
        <dbReference type="ARBA" id="ARBA00022603"/>
    </source>
</evidence>
<dbReference type="InterPro" id="IPR029063">
    <property type="entry name" value="SAM-dependent_MTases_sf"/>
</dbReference>
<dbReference type="InterPro" id="IPR057285">
    <property type="entry name" value="Pre-PUA_NSUN2"/>
</dbReference>
<dbReference type="Proteomes" id="UP000001357">
    <property type="component" value="Unassembled WGS sequence"/>
</dbReference>
<evidence type="ECO:0000259" key="12">
    <source>
        <dbReference type="PROSITE" id="PS51686"/>
    </source>
</evidence>
<name>A9UV72_MONBE</name>
<gene>
    <name evidence="13" type="ORF">MONBRDRAFT_36363</name>
</gene>
<dbReference type="InterPro" id="IPR001678">
    <property type="entry name" value="MeTrfase_RsmB-F_NOP2_dom"/>
</dbReference>
<comment type="subcellular location">
    <subcellularLocation>
        <location evidence="1">Nucleus</location>
    </subcellularLocation>
</comment>
<dbReference type="OMA" id="FVLTTSW"/>
<evidence type="ECO:0000256" key="3">
    <source>
        <dbReference type="ARBA" id="ARBA00022555"/>
    </source>
</evidence>
<feature type="non-terminal residue" evidence="13">
    <location>
        <position position="513"/>
    </location>
</feature>
<dbReference type="eggNOG" id="KOG2198">
    <property type="taxonomic scope" value="Eukaryota"/>
</dbReference>
<reference evidence="13 14" key="1">
    <citation type="journal article" date="2008" name="Nature">
        <title>The genome of the choanoflagellate Monosiga brevicollis and the origin of metazoans.</title>
        <authorList>
            <consortium name="JGI Sequencing"/>
            <person name="King N."/>
            <person name="Westbrook M.J."/>
            <person name="Young S.L."/>
            <person name="Kuo A."/>
            <person name="Abedin M."/>
            <person name="Chapman J."/>
            <person name="Fairclough S."/>
            <person name="Hellsten U."/>
            <person name="Isogai Y."/>
            <person name="Letunic I."/>
            <person name="Marr M."/>
            <person name="Pincus D."/>
            <person name="Putnam N."/>
            <person name="Rokas A."/>
            <person name="Wright K.J."/>
            <person name="Zuzow R."/>
            <person name="Dirks W."/>
            <person name="Good M."/>
            <person name="Goodstein D."/>
            <person name="Lemons D."/>
            <person name="Li W."/>
            <person name="Lyons J.B."/>
            <person name="Morris A."/>
            <person name="Nichols S."/>
            <person name="Richter D.J."/>
            <person name="Salamov A."/>
            <person name="Bork P."/>
            <person name="Lim W.A."/>
            <person name="Manning G."/>
            <person name="Miller W.T."/>
            <person name="McGinnis W."/>
            <person name="Shapiro H."/>
            <person name="Tjian R."/>
            <person name="Grigoriev I.V."/>
            <person name="Rokhsar D."/>
        </authorList>
    </citation>
    <scope>NUCLEOTIDE SEQUENCE [LARGE SCALE GENOMIC DNA]</scope>
    <source>
        <strain evidence="14">MX1 / ATCC 50154</strain>
    </source>
</reference>
<dbReference type="GO" id="GO:0005737">
    <property type="term" value="C:cytoplasm"/>
    <property type="evidence" value="ECO:0000318"/>
    <property type="project" value="GO_Central"/>
</dbReference>
<organism evidence="13 14">
    <name type="scientific">Monosiga brevicollis</name>
    <name type="common">Choanoflagellate</name>
    <dbReference type="NCBI Taxonomy" id="81824"/>
    <lineage>
        <taxon>Eukaryota</taxon>
        <taxon>Choanoflagellata</taxon>
        <taxon>Craspedida</taxon>
        <taxon>Salpingoecidae</taxon>
        <taxon>Monosiga</taxon>
    </lineage>
</organism>
<evidence type="ECO:0000256" key="7">
    <source>
        <dbReference type="ARBA" id="ARBA00022694"/>
    </source>
</evidence>
<evidence type="ECO:0000256" key="10">
    <source>
        <dbReference type="PROSITE-ProRule" id="PRU01023"/>
    </source>
</evidence>
<dbReference type="GO" id="GO:0005634">
    <property type="term" value="C:nucleus"/>
    <property type="evidence" value="ECO:0000318"/>
    <property type="project" value="GO_Central"/>
</dbReference>
<dbReference type="Pfam" id="PF25376">
    <property type="entry name" value="Pre-PUA_NSUN2"/>
    <property type="match status" value="1"/>
</dbReference>
<dbReference type="PANTHER" id="PTHR22808">
    <property type="entry name" value="NCL1 YEAST -RELATED NOL1/NOP2/FMU SUN DOMAIN-CONTAINING"/>
    <property type="match status" value="1"/>
</dbReference>
<feature type="binding site" evidence="10">
    <location>
        <position position="146"/>
    </location>
    <ligand>
        <name>S-adenosyl-L-methionine</name>
        <dbReference type="ChEBI" id="CHEBI:59789"/>
    </ligand>
</feature>
<dbReference type="InterPro" id="IPR023267">
    <property type="entry name" value="RCMT"/>
</dbReference>
<dbReference type="GO" id="GO:0000049">
    <property type="term" value="F:tRNA binding"/>
    <property type="evidence" value="ECO:0000318"/>
    <property type="project" value="GO_Central"/>
</dbReference>
<protein>
    <recommendedName>
        <fullName evidence="12">SAM-dependent MTase RsmB/NOP-type domain-containing protein</fullName>
    </recommendedName>
</protein>
<dbReference type="PANTHER" id="PTHR22808:SF1">
    <property type="entry name" value="RNA CYTOSINE-C(5)-METHYLTRANSFERASE NSUN2-RELATED"/>
    <property type="match status" value="1"/>
</dbReference>
<dbReference type="RefSeq" id="XP_001744327.1">
    <property type="nucleotide sequence ID" value="XM_001744275.1"/>
</dbReference>
<keyword evidence="6 10" id="KW-0949">S-adenosyl-L-methionine</keyword>
<dbReference type="PRINTS" id="PR02008">
    <property type="entry name" value="RCMTFAMILY"/>
</dbReference>
<dbReference type="STRING" id="81824.A9UV72"/>
<dbReference type="Pfam" id="PF01189">
    <property type="entry name" value="Methyltr_RsmB-F"/>
    <property type="match status" value="1"/>
</dbReference>
<dbReference type="AlphaFoldDB" id="A9UV72"/>
<dbReference type="InterPro" id="IPR049560">
    <property type="entry name" value="MeTrfase_RsmB-F_NOP2_cat"/>
</dbReference>
<feature type="binding site" evidence="10">
    <location>
        <begin position="60"/>
        <end position="66"/>
    </location>
    <ligand>
        <name>S-adenosyl-L-methionine</name>
        <dbReference type="ChEBI" id="CHEBI:59789"/>
    </ligand>
</feature>
<dbReference type="Gene3D" id="3.40.50.150">
    <property type="entry name" value="Vaccinia Virus protein VP39"/>
    <property type="match status" value="1"/>
</dbReference>
<evidence type="ECO:0000256" key="2">
    <source>
        <dbReference type="ARBA" id="ARBA00007494"/>
    </source>
</evidence>
<evidence type="ECO:0000256" key="9">
    <source>
        <dbReference type="ARBA" id="ARBA00023242"/>
    </source>
</evidence>